<evidence type="ECO:0000313" key="9">
    <source>
        <dbReference type="Proteomes" id="UP000199110"/>
    </source>
</evidence>
<feature type="coiled-coil region" evidence="5">
    <location>
        <begin position="73"/>
        <end position="100"/>
    </location>
</feature>
<accession>A0A1I3JQN6</accession>
<dbReference type="OrthoDB" id="7689797at2"/>
<keyword evidence="9" id="KW-1185">Reference proteome</keyword>
<dbReference type="GO" id="GO:0005886">
    <property type="term" value="C:plasma membrane"/>
    <property type="evidence" value="ECO:0007669"/>
    <property type="project" value="InterPro"/>
</dbReference>
<proteinExistence type="predicted"/>
<evidence type="ECO:0000256" key="2">
    <source>
        <dbReference type="ARBA" id="ARBA00022692"/>
    </source>
</evidence>
<dbReference type="InterPro" id="IPR010445">
    <property type="entry name" value="LapA_dom"/>
</dbReference>
<evidence type="ECO:0000259" key="7">
    <source>
        <dbReference type="Pfam" id="PF06305"/>
    </source>
</evidence>
<keyword evidence="2 6" id="KW-0812">Transmembrane</keyword>
<keyword evidence="4 6" id="KW-0472">Membrane</keyword>
<organism evidence="8 9">
    <name type="scientific">Jannaschia pohangensis</name>
    <dbReference type="NCBI Taxonomy" id="390807"/>
    <lineage>
        <taxon>Bacteria</taxon>
        <taxon>Pseudomonadati</taxon>
        <taxon>Pseudomonadota</taxon>
        <taxon>Alphaproteobacteria</taxon>
        <taxon>Rhodobacterales</taxon>
        <taxon>Roseobacteraceae</taxon>
        <taxon>Jannaschia</taxon>
    </lineage>
</organism>
<protein>
    <recommendedName>
        <fullName evidence="7">Lipopolysaccharide assembly protein A domain-containing protein</fullName>
    </recommendedName>
</protein>
<reference evidence="8 9" key="1">
    <citation type="submission" date="2016-10" db="EMBL/GenBank/DDBJ databases">
        <authorList>
            <person name="de Groot N.N."/>
        </authorList>
    </citation>
    <scope>NUCLEOTIDE SEQUENCE [LARGE SCALE GENOMIC DNA]</scope>
    <source>
        <strain evidence="8 9">DSM 19073</strain>
    </source>
</reference>
<dbReference type="STRING" id="390807.SAMN04488095_1390"/>
<feature type="transmembrane region" description="Helical" evidence="6">
    <location>
        <begin position="48"/>
        <end position="71"/>
    </location>
</feature>
<dbReference type="AlphaFoldDB" id="A0A1I3JQN6"/>
<evidence type="ECO:0000256" key="6">
    <source>
        <dbReference type="SAM" id="Phobius"/>
    </source>
</evidence>
<evidence type="ECO:0000256" key="3">
    <source>
        <dbReference type="ARBA" id="ARBA00022989"/>
    </source>
</evidence>
<evidence type="ECO:0000313" key="8">
    <source>
        <dbReference type="EMBL" id="SFI62245.1"/>
    </source>
</evidence>
<name>A0A1I3JQN6_9RHOB</name>
<sequence>MSFLRYLFLGALALCLVVLAIANRAPVTLRLMPEGLGQQFGMGQGVTLPLFIVLFAAMAVGLMIGFVWEWLREHKHRVEARSERAQKEKLEKELAKTRAKTPQDEVLALLDDAP</sequence>
<feature type="domain" description="Lipopolysaccharide assembly protein A" evidence="7">
    <location>
        <begin position="39"/>
        <end position="95"/>
    </location>
</feature>
<keyword evidence="1" id="KW-1003">Cell membrane</keyword>
<dbReference type="EMBL" id="FORA01000001">
    <property type="protein sequence ID" value="SFI62245.1"/>
    <property type="molecule type" value="Genomic_DNA"/>
</dbReference>
<keyword evidence="5" id="KW-0175">Coiled coil</keyword>
<keyword evidence="3 6" id="KW-1133">Transmembrane helix</keyword>
<dbReference type="RefSeq" id="WP_092778320.1">
    <property type="nucleotide sequence ID" value="NZ_FORA01000001.1"/>
</dbReference>
<evidence type="ECO:0000256" key="5">
    <source>
        <dbReference type="SAM" id="Coils"/>
    </source>
</evidence>
<evidence type="ECO:0000256" key="4">
    <source>
        <dbReference type="ARBA" id="ARBA00023136"/>
    </source>
</evidence>
<dbReference type="Proteomes" id="UP000199110">
    <property type="component" value="Unassembled WGS sequence"/>
</dbReference>
<gene>
    <name evidence="8" type="ORF">SAMN04488095_1390</name>
</gene>
<dbReference type="Pfam" id="PF06305">
    <property type="entry name" value="LapA_dom"/>
    <property type="match status" value="1"/>
</dbReference>
<evidence type="ECO:0000256" key="1">
    <source>
        <dbReference type="ARBA" id="ARBA00022475"/>
    </source>
</evidence>